<accession>A0A931ALC6</accession>
<dbReference type="RefSeq" id="WP_195901385.1">
    <property type="nucleotide sequence ID" value="NZ_JADOGI010000213.1"/>
</dbReference>
<evidence type="ECO:0000313" key="2">
    <source>
        <dbReference type="Proteomes" id="UP000605361"/>
    </source>
</evidence>
<evidence type="ECO:0000313" key="1">
    <source>
        <dbReference type="EMBL" id="MBF8192494.1"/>
    </source>
</evidence>
<gene>
    <name evidence="1" type="ORF">ITP53_43810</name>
</gene>
<dbReference type="AlphaFoldDB" id="A0A931ALC6"/>
<keyword evidence="2" id="KW-1185">Reference proteome</keyword>
<reference evidence="1" key="1">
    <citation type="submission" date="2020-11" db="EMBL/GenBank/DDBJ databases">
        <title>Whole-genome analyses of Nonomuraea sp. K274.</title>
        <authorList>
            <person name="Veyisoglu A."/>
        </authorList>
    </citation>
    <scope>NUCLEOTIDE SEQUENCE</scope>
    <source>
        <strain evidence="1">K274</strain>
    </source>
</reference>
<sequence length="105" mass="11258">MRPEPPDLAVLVDRDCLVTFATLVLASDNAVQDHEMGYHQGGGTTYTTRKGIIRRTGLDPAAAERALHLLDNARLIAGSMANPTAWRTDTSVLALPADSQETPTS</sequence>
<proteinExistence type="predicted"/>
<name>A0A931ALC6_9ACTN</name>
<organism evidence="1 2">
    <name type="scientific">Nonomuraea cypriaca</name>
    <dbReference type="NCBI Taxonomy" id="1187855"/>
    <lineage>
        <taxon>Bacteria</taxon>
        <taxon>Bacillati</taxon>
        <taxon>Actinomycetota</taxon>
        <taxon>Actinomycetes</taxon>
        <taxon>Streptosporangiales</taxon>
        <taxon>Streptosporangiaceae</taxon>
        <taxon>Nonomuraea</taxon>
    </lineage>
</organism>
<dbReference type="Proteomes" id="UP000605361">
    <property type="component" value="Unassembled WGS sequence"/>
</dbReference>
<dbReference type="EMBL" id="JADOGI010000213">
    <property type="protein sequence ID" value="MBF8192494.1"/>
    <property type="molecule type" value="Genomic_DNA"/>
</dbReference>
<protein>
    <submittedName>
        <fullName evidence="1">Uncharacterized protein</fullName>
    </submittedName>
</protein>
<comment type="caution">
    <text evidence="1">The sequence shown here is derived from an EMBL/GenBank/DDBJ whole genome shotgun (WGS) entry which is preliminary data.</text>
</comment>